<dbReference type="InterPro" id="IPR010173">
    <property type="entry name" value="CRISPR-assoc_Csm5"/>
</dbReference>
<feature type="domain" description="CRISPR type III-associated protein" evidence="7">
    <location>
        <begin position="5"/>
        <end position="288"/>
    </location>
</feature>
<reference evidence="8 9" key="1">
    <citation type="journal article" date="2018" name="Nat. Biotechnol.">
        <title>A standardized bacterial taxonomy based on genome phylogeny substantially revises the tree of life.</title>
        <authorList>
            <person name="Parks D.H."/>
            <person name="Chuvochina M."/>
            <person name="Waite D.W."/>
            <person name="Rinke C."/>
            <person name="Skarshewski A."/>
            <person name="Chaumeil P.A."/>
            <person name="Hugenholtz P."/>
        </authorList>
    </citation>
    <scope>NUCLEOTIDE SEQUENCE [LARGE SCALE GENOMIC DNA]</scope>
    <source>
        <strain evidence="8">UBA7921</strain>
    </source>
</reference>
<name>A0A348MLJ9_UNCW3</name>
<dbReference type="InterPro" id="IPR005537">
    <property type="entry name" value="RAMP_III_fam"/>
</dbReference>
<accession>A0A348MLJ9</accession>
<evidence type="ECO:0000256" key="3">
    <source>
        <dbReference type="ARBA" id="ARBA00016113"/>
    </source>
</evidence>
<dbReference type="NCBIfam" id="TIGR01899">
    <property type="entry name" value="cas_TM1807_csm5"/>
    <property type="match status" value="1"/>
</dbReference>
<evidence type="ECO:0000313" key="9">
    <source>
        <dbReference type="Proteomes" id="UP000262454"/>
    </source>
</evidence>
<dbReference type="Pfam" id="PF03787">
    <property type="entry name" value="RAMPs"/>
    <property type="match status" value="1"/>
</dbReference>
<organism evidence="8 9">
    <name type="scientific">candidate division WOR-3 bacterium</name>
    <dbReference type="NCBI Taxonomy" id="2052148"/>
    <lineage>
        <taxon>Bacteria</taxon>
        <taxon>Bacteria division WOR-3</taxon>
    </lineage>
</organism>
<gene>
    <name evidence="8" type="primary">csm5</name>
    <name evidence="8" type="ORF">DCG82_05935</name>
</gene>
<dbReference type="PANTHER" id="PTHR38007">
    <property type="entry name" value="CRISPR SYSTEM CMS PROTEIN CSM5"/>
    <property type="match status" value="1"/>
</dbReference>
<dbReference type="GO" id="GO:0051607">
    <property type="term" value="P:defense response to virus"/>
    <property type="evidence" value="ECO:0007669"/>
    <property type="project" value="UniProtKB-KW"/>
</dbReference>
<evidence type="ECO:0000256" key="5">
    <source>
        <dbReference type="ARBA" id="ARBA00023118"/>
    </source>
</evidence>
<evidence type="ECO:0000256" key="2">
    <source>
        <dbReference type="ARBA" id="ARBA00006680"/>
    </source>
</evidence>
<protein>
    <recommendedName>
        <fullName evidence="3">CRISPR system Cms protein Csm5</fullName>
    </recommendedName>
    <alternativeName>
        <fullName evidence="6">CRISPR type III A-associated protein Csm5</fullName>
    </alternativeName>
</protein>
<comment type="similarity">
    <text evidence="2">Belongs to the CRISPR-associated Csm5 family.</text>
</comment>
<comment type="caution">
    <text evidence="8">The sequence shown here is derived from an EMBL/GenBank/DDBJ whole genome shotgun (WGS) entry which is preliminary data.</text>
</comment>
<dbReference type="Proteomes" id="UP000262454">
    <property type="component" value="Unassembled WGS sequence"/>
</dbReference>
<dbReference type="PANTHER" id="PTHR38007:SF1">
    <property type="entry name" value="CRISPR SYSTEM CMS PROTEIN CSM5"/>
    <property type="match status" value="1"/>
</dbReference>
<comment type="function">
    <text evidence="1">This subunit might be involved in maturation of a crRNA intermediate to its mature form.</text>
</comment>
<dbReference type="AlphaFoldDB" id="A0A348MLJ9"/>
<keyword evidence="5" id="KW-0051">Antiviral defense</keyword>
<dbReference type="GO" id="GO:0003723">
    <property type="term" value="F:RNA binding"/>
    <property type="evidence" value="ECO:0007669"/>
    <property type="project" value="UniProtKB-KW"/>
</dbReference>
<proteinExistence type="inferred from homology"/>
<sequence length="352" mass="41655">MKKYKITTLTPIFIQGDNSKNLSIFTDFILSDNFINIIDKRDLENIFTENEHLLNIYMKEVEKGTNLQDFFKKNKIDIEKIRIIKSIPYDKEHFSGNEILTFVSVNGKPYIPGSSLKGAIRTTFFKFLEDTLNTTVSEITYERRVNFNNIEKRLFPKIEKKDLFSFLSISDSNPFKSTDLFIKSVKSVNIFNQRHEEGIPINIECIKENSTTEFSIDIKRVSNMKNNKILLNAETLYEAINHFSKIQIVKELEKLPKENLFLETRNFYESILKEIENNENKKIFIRIGKYTGILSKTILNLLDQNVRINFIKNNFKNFKENNEKFFPKSRLKYYIGEKERFDFGWIVMEEIK</sequence>
<evidence type="ECO:0000313" key="8">
    <source>
        <dbReference type="EMBL" id="HAF07925.1"/>
    </source>
</evidence>
<evidence type="ECO:0000256" key="4">
    <source>
        <dbReference type="ARBA" id="ARBA00022884"/>
    </source>
</evidence>
<dbReference type="EMBL" id="DMCX01000035">
    <property type="protein sequence ID" value="HAF07925.1"/>
    <property type="molecule type" value="Genomic_DNA"/>
</dbReference>
<evidence type="ECO:0000259" key="7">
    <source>
        <dbReference type="Pfam" id="PF03787"/>
    </source>
</evidence>
<evidence type="ECO:0000256" key="6">
    <source>
        <dbReference type="ARBA" id="ARBA00031720"/>
    </source>
</evidence>
<evidence type="ECO:0000256" key="1">
    <source>
        <dbReference type="ARBA" id="ARBA00003088"/>
    </source>
</evidence>
<keyword evidence="4" id="KW-0694">RNA-binding</keyword>